<evidence type="ECO:0000313" key="2">
    <source>
        <dbReference type="Proteomes" id="UP000252086"/>
    </source>
</evidence>
<proteinExistence type="predicted"/>
<gene>
    <name evidence="1" type="ORF">DFP76_10644</name>
</gene>
<keyword evidence="2" id="KW-1185">Reference proteome</keyword>
<comment type="caution">
    <text evidence="1">The sequence shown here is derived from an EMBL/GenBank/DDBJ whole genome shotgun (WGS) entry which is preliminary data.</text>
</comment>
<evidence type="ECO:0000313" key="1">
    <source>
        <dbReference type="EMBL" id="RBO82216.1"/>
    </source>
</evidence>
<reference evidence="1 2" key="1">
    <citation type="submission" date="2018-06" db="EMBL/GenBank/DDBJ databases">
        <title>Genomic Encyclopedia of Type Strains, Phase III (KMG-III): the genomes of soil and plant-associated and newly described type strains.</title>
        <authorList>
            <person name="Whitman W."/>
        </authorList>
    </citation>
    <scope>NUCLEOTIDE SEQUENCE [LARGE SCALE GENOMIC DNA]</scope>
    <source>
        <strain evidence="1 2">CECT 7732</strain>
    </source>
</reference>
<dbReference type="EMBL" id="QNRF01000006">
    <property type="protein sequence ID" value="RBO82216.1"/>
    <property type="molecule type" value="Genomic_DNA"/>
</dbReference>
<dbReference type="RefSeq" id="WP_113874899.1">
    <property type="nucleotide sequence ID" value="NZ_QNRF01000006.1"/>
</dbReference>
<name>A0A366CX40_9GAMM</name>
<dbReference type="Proteomes" id="UP000252086">
    <property type="component" value="Unassembled WGS sequence"/>
</dbReference>
<accession>A0A366CX40</accession>
<protein>
    <submittedName>
        <fullName evidence="1">Uncharacterized protein</fullName>
    </submittedName>
</protein>
<dbReference type="AlphaFoldDB" id="A0A366CX40"/>
<dbReference type="OrthoDB" id="6120657at2"/>
<organism evidence="1 2">
    <name type="scientific">Marinomonas aquiplantarum</name>
    <dbReference type="NCBI Taxonomy" id="491951"/>
    <lineage>
        <taxon>Bacteria</taxon>
        <taxon>Pseudomonadati</taxon>
        <taxon>Pseudomonadota</taxon>
        <taxon>Gammaproteobacteria</taxon>
        <taxon>Oceanospirillales</taxon>
        <taxon>Oceanospirillaceae</taxon>
        <taxon>Marinomonas</taxon>
    </lineage>
</organism>
<sequence>MSDISAEQVVARDFYARSAEEQQDFLTQTWCNQCQEIDLGMIEPQEFESQGRVWIEGKCAKCGEKTVTEIVEEDDE</sequence>